<accession>A0A8S9YF50</accession>
<dbReference type="AlphaFoldDB" id="A0A8S9YF50"/>
<organism evidence="1 2">
    <name type="scientific">Paragonimus skrjabini miyazakii</name>
    <dbReference type="NCBI Taxonomy" id="59628"/>
    <lineage>
        <taxon>Eukaryota</taxon>
        <taxon>Metazoa</taxon>
        <taxon>Spiralia</taxon>
        <taxon>Lophotrochozoa</taxon>
        <taxon>Platyhelminthes</taxon>
        <taxon>Trematoda</taxon>
        <taxon>Digenea</taxon>
        <taxon>Plagiorchiida</taxon>
        <taxon>Troglotremata</taxon>
        <taxon>Troglotrematidae</taxon>
        <taxon>Paragonimus</taxon>
    </lineage>
</organism>
<evidence type="ECO:0000313" key="2">
    <source>
        <dbReference type="Proteomes" id="UP000822476"/>
    </source>
</evidence>
<sequence>MIGVGEEEVVEGADSGVLVMDKSLLIGTDSGRRFPDHLILHSEGFSHDHQCPDQRLGYQQ</sequence>
<keyword evidence="2" id="KW-1185">Reference proteome</keyword>
<gene>
    <name evidence="1" type="ORF">EG68_10908</name>
</gene>
<evidence type="ECO:0000313" key="1">
    <source>
        <dbReference type="EMBL" id="KAF7239941.1"/>
    </source>
</evidence>
<comment type="caution">
    <text evidence="1">The sequence shown here is derived from an EMBL/GenBank/DDBJ whole genome shotgun (WGS) entry which is preliminary data.</text>
</comment>
<proteinExistence type="predicted"/>
<protein>
    <submittedName>
        <fullName evidence="1">Uncharacterized protein</fullName>
    </submittedName>
</protein>
<reference evidence="1" key="1">
    <citation type="submission" date="2019-07" db="EMBL/GenBank/DDBJ databases">
        <title>Annotation for the trematode Paragonimus miyazaki's.</title>
        <authorList>
            <person name="Choi Y.-J."/>
        </authorList>
    </citation>
    <scope>NUCLEOTIDE SEQUENCE</scope>
    <source>
        <strain evidence="1">Japan</strain>
    </source>
</reference>
<dbReference type="Proteomes" id="UP000822476">
    <property type="component" value="Unassembled WGS sequence"/>
</dbReference>
<dbReference type="EMBL" id="JTDE01007305">
    <property type="protein sequence ID" value="KAF7239941.1"/>
    <property type="molecule type" value="Genomic_DNA"/>
</dbReference>
<name>A0A8S9YF50_9TREM</name>